<proteinExistence type="predicted"/>
<protein>
    <submittedName>
        <fullName evidence="1">Uncharacterized protein</fullName>
    </submittedName>
</protein>
<reference evidence="1 2" key="1">
    <citation type="submission" date="2019-01" db="EMBL/GenBank/DDBJ databases">
        <authorList>
            <person name="Sayadi A."/>
        </authorList>
    </citation>
    <scope>NUCLEOTIDE SEQUENCE [LARGE SCALE GENOMIC DNA]</scope>
</reference>
<accession>A0A653D0S9</accession>
<sequence length="18" mass="1997">CAQTVNHDGDVKILVKRT</sequence>
<keyword evidence="2" id="KW-1185">Reference proteome</keyword>
<evidence type="ECO:0000313" key="1">
    <source>
        <dbReference type="EMBL" id="VEN53138.1"/>
    </source>
</evidence>
<dbReference type="EMBL" id="CAACVG010009393">
    <property type="protein sequence ID" value="VEN53138.1"/>
    <property type="molecule type" value="Genomic_DNA"/>
</dbReference>
<organism evidence="1 2">
    <name type="scientific">Callosobruchus maculatus</name>
    <name type="common">Southern cowpea weevil</name>
    <name type="synonym">Pulse bruchid</name>
    <dbReference type="NCBI Taxonomy" id="64391"/>
    <lineage>
        <taxon>Eukaryota</taxon>
        <taxon>Metazoa</taxon>
        <taxon>Ecdysozoa</taxon>
        <taxon>Arthropoda</taxon>
        <taxon>Hexapoda</taxon>
        <taxon>Insecta</taxon>
        <taxon>Pterygota</taxon>
        <taxon>Neoptera</taxon>
        <taxon>Endopterygota</taxon>
        <taxon>Coleoptera</taxon>
        <taxon>Polyphaga</taxon>
        <taxon>Cucujiformia</taxon>
        <taxon>Chrysomeloidea</taxon>
        <taxon>Chrysomelidae</taxon>
        <taxon>Bruchinae</taxon>
        <taxon>Bruchini</taxon>
        <taxon>Callosobruchus</taxon>
    </lineage>
</organism>
<dbReference type="AlphaFoldDB" id="A0A653D0S9"/>
<name>A0A653D0S9_CALMS</name>
<evidence type="ECO:0000313" key="2">
    <source>
        <dbReference type="Proteomes" id="UP000410492"/>
    </source>
</evidence>
<feature type="non-terminal residue" evidence="1">
    <location>
        <position position="1"/>
    </location>
</feature>
<dbReference type="Proteomes" id="UP000410492">
    <property type="component" value="Unassembled WGS sequence"/>
</dbReference>
<gene>
    <name evidence="1" type="ORF">CALMAC_LOCUS13042</name>
</gene>